<name>A0A085M3K4_9BILA</name>
<protein>
    <submittedName>
        <fullName evidence="1">Uncharacterized protein</fullName>
    </submittedName>
</protein>
<proteinExistence type="predicted"/>
<organism evidence="1 3">
    <name type="scientific">Trichuris suis</name>
    <name type="common">pig whipworm</name>
    <dbReference type="NCBI Taxonomy" id="68888"/>
    <lineage>
        <taxon>Eukaryota</taxon>
        <taxon>Metazoa</taxon>
        <taxon>Ecdysozoa</taxon>
        <taxon>Nematoda</taxon>
        <taxon>Enoplea</taxon>
        <taxon>Dorylaimia</taxon>
        <taxon>Trichinellida</taxon>
        <taxon>Trichuridae</taxon>
        <taxon>Trichuris</taxon>
    </lineage>
</organism>
<reference evidence="1 3" key="1">
    <citation type="journal article" date="2014" name="Nat. Genet.">
        <title>Genome and transcriptome of the porcine whipworm Trichuris suis.</title>
        <authorList>
            <person name="Jex A.R."/>
            <person name="Nejsum P."/>
            <person name="Schwarz E.M."/>
            <person name="Hu L."/>
            <person name="Young N.D."/>
            <person name="Hall R.S."/>
            <person name="Korhonen P.K."/>
            <person name="Liao S."/>
            <person name="Thamsborg S."/>
            <person name="Xia J."/>
            <person name="Xu P."/>
            <person name="Wang S."/>
            <person name="Scheerlinck J.P."/>
            <person name="Hofmann A."/>
            <person name="Sternberg P.W."/>
            <person name="Wang J."/>
            <person name="Gasser R.B."/>
        </authorList>
    </citation>
    <scope>NUCLEOTIDE SEQUENCE [LARGE SCALE GENOMIC DNA]</scope>
    <source>
        <strain evidence="2">DCEP-RM93F</strain>
        <strain evidence="1">DCEP-RM93M</strain>
    </source>
</reference>
<keyword evidence="3" id="KW-1185">Reference proteome</keyword>
<dbReference type="EMBL" id="KL363235">
    <property type="protein sequence ID" value="KFD51800.1"/>
    <property type="molecule type" value="Genomic_DNA"/>
</dbReference>
<dbReference type="EMBL" id="KL367505">
    <property type="protein sequence ID" value="KFD68341.1"/>
    <property type="molecule type" value="Genomic_DNA"/>
</dbReference>
<accession>A0A085M3K4</accession>
<dbReference type="Proteomes" id="UP000030764">
    <property type="component" value="Unassembled WGS sequence"/>
</dbReference>
<evidence type="ECO:0000313" key="2">
    <source>
        <dbReference type="EMBL" id="KFD68341.1"/>
    </source>
</evidence>
<dbReference type="AlphaFoldDB" id="A0A085M3K4"/>
<evidence type="ECO:0000313" key="1">
    <source>
        <dbReference type="EMBL" id="KFD51800.1"/>
    </source>
</evidence>
<gene>
    <name evidence="1" type="ORF">M513_07327</name>
    <name evidence="2" type="ORF">M514_07327</name>
</gene>
<sequence length="96" mass="10804">MDAEGPLNSPSVGLLGLVGGSHRAQRFALDFFAKAKKADIDKLVAYECFLDGRSAAVGVPSQRDWSVRFIRRKRAMVFFFVSRSAFGRNWFFDINL</sequence>
<dbReference type="Proteomes" id="UP000030758">
    <property type="component" value="Unassembled WGS sequence"/>
</dbReference>
<evidence type="ECO:0000313" key="3">
    <source>
        <dbReference type="Proteomes" id="UP000030764"/>
    </source>
</evidence>